<evidence type="ECO:0000256" key="1">
    <source>
        <dbReference type="SAM" id="Phobius"/>
    </source>
</evidence>
<evidence type="ECO:0000313" key="2">
    <source>
        <dbReference type="EMBL" id="PIY89506.1"/>
    </source>
</evidence>
<dbReference type="EMBL" id="PFLW01000022">
    <property type="protein sequence ID" value="PIY89506.1"/>
    <property type="molecule type" value="Genomic_DNA"/>
</dbReference>
<evidence type="ECO:0000313" key="3">
    <source>
        <dbReference type="Proteomes" id="UP000230767"/>
    </source>
</evidence>
<name>A0A2M7R6X8_9BACT</name>
<dbReference type="Proteomes" id="UP000230767">
    <property type="component" value="Unassembled WGS sequence"/>
</dbReference>
<keyword evidence="1" id="KW-1133">Transmembrane helix</keyword>
<feature type="transmembrane region" description="Helical" evidence="1">
    <location>
        <begin position="15"/>
        <end position="35"/>
    </location>
</feature>
<keyword evidence="1" id="KW-0812">Transmembrane</keyword>
<keyword evidence="1" id="KW-0472">Membrane</keyword>
<reference evidence="3" key="1">
    <citation type="submission" date="2017-09" db="EMBL/GenBank/DDBJ databases">
        <title>Depth-based differentiation of microbial function through sediment-hosted aquifers and enrichment of novel symbionts in the deep terrestrial subsurface.</title>
        <authorList>
            <person name="Probst A.J."/>
            <person name="Ladd B."/>
            <person name="Jarett J.K."/>
            <person name="Geller-Mcgrath D.E."/>
            <person name="Sieber C.M.K."/>
            <person name="Emerson J.B."/>
            <person name="Anantharaman K."/>
            <person name="Thomas B.C."/>
            <person name="Malmstrom R."/>
            <person name="Stieglmeier M."/>
            <person name="Klingl A."/>
            <person name="Woyke T."/>
            <person name="Ryan C.M."/>
            <person name="Banfield J.F."/>
        </authorList>
    </citation>
    <scope>NUCLEOTIDE SEQUENCE [LARGE SCALE GENOMIC DNA]</scope>
</reference>
<protein>
    <submittedName>
        <fullName evidence="2">Uncharacterized protein</fullName>
    </submittedName>
</protein>
<comment type="caution">
    <text evidence="2">The sequence shown here is derived from an EMBL/GenBank/DDBJ whole genome shotgun (WGS) entry which is preliminary data.</text>
</comment>
<sequence length="89" mass="9984">MAITFGVYQKKEKKLILIVAIVLVIGGLIAGIVLLRQKPVSLFLEIPKPQAPKINWQTISDPRIETLQPLTEIPPLTEKPGRENPFLPY</sequence>
<organism evidence="2 3">
    <name type="scientific">Candidatus Nealsonbacteria bacterium CG_4_10_14_0_8_um_filter_37_14</name>
    <dbReference type="NCBI Taxonomy" id="1974684"/>
    <lineage>
        <taxon>Bacteria</taxon>
        <taxon>Candidatus Nealsoniibacteriota</taxon>
    </lineage>
</organism>
<accession>A0A2M7R6X8</accession>
<gene>
    <name evidence="2" type="ORF">COY73_00740</name>
</gene>
<dbReference type="AlphaFoldDB" id="A0A2M7R6X8"/>
<proteinExistence type="predicted"/>